<evidence type="ECO:0000256" key="2">
    <source>
        <dbReference type="ARBA" id="ARBA00007935"/>
    </source>
</evidence>
<evidence type="ECO:0000256" key="5">
    <source>
        <dbReference type="ARBA" id="ARBA00022692"/>
    </source>
</evidence>
<feature type="transmembrane region" description="Helical" evidence="8">
    <location>
        <begin position="297"/>
        <end position="317"/>
    </location>
</feature>
<keyword evidence="4" id="KW-1003">Cell membrane</keyword>
<feature type="transmembrane region" description="Helical" evidence="8">
    <location>
        <begin position="329"/>
        <end position="348"/>
    </location>
</feature>
<comment type="subcellular location">
    <subcellularLocation>
        <location evidence="1">Cell membrane</location>
        <topology evidence="1">Multi-pass membrane protein</topology>
    </subcellularLocation>
</comment>
<dbReference type="EMBL" id="JARRAF010000015">
    <property type="protein sequence ID" value="MDK2125142.1"/>
    <property type="molecule type" value="Genomic_DNA"/>
</dbReference>
<evidence type="ECO:0000256" key="4">
    <source>
        <dbReference type="ARBA" id="ARBA00022475"/>
    </source>
</evidence>
<feature type="transmembrane region" description="Helical" evidence="8">
    <location>
        <begin position="87"/>
        <end position="107"/>
    </location>
</feature>
<evidence type="ECO:0000256" key="3">
    <source>
        <dbReference type="ARBA" id="ARBA00022448"/>
    </source>
</evidence>
<dbReference type="Proteomes" id="UP001172778">
    <property type="component" value="Unassembled WGS sequence"/>
</dbReference>
<feature type="transmembrane region" description="Helical" evidence="8">
    <location>
        <begin position="33"/>
        <end position="54"/>
    </location>
</feature>
<dbReference type="Pfam" id="PF01032">
    <property type="entry name" value="FecCD"/>
    <property type="match status" value="1"/>
</dbReference>
<gene>
    <name evidence="9" type="ORF">PZA18_13890</name>
</gene>
<feature type="transmembrane region" description="Helical" evidence="8">
    <location>
        <begin position="216"/>
        <end position="235"/>
    </location>
</feature>
<dbReference type="SUPFAM" id="SSF81345">
    <property type="entry name" value="ABC transporter involved in vitamin B12 uptake, BtuC"/>
    <property type="match status" value="1"/>
</dbReference>
<sequence>MNAPLPLVPRALEAGTLGLRWGPFSLLIAWRPLLTGLLLLLALAGAIALALLAGDTWFTPADLWAVLSGRASPDQQLLMIEFRLPRILVGLLAGAALGLAGCLTQALSRNRLAVPDVLGVSDGATLGAVVGLIASTSGMLGPWWTGPLGALVAIVLLLLAAGRHAGRGEQILVVGLAIAALLRAFVELLLSRQDLTHAGALYNWSTGSLSGRGLDAALPLTIGLACLFLPTLLLLRQLNLLRLDPDIARTLGVNLQRTRLLALLIAVLLAGLAVGLCGPIAFVALAAPWLASRLAGGGRLALLGSALTGALLIVLADTGGRILLAGNELPAGVVCNLLGGPFLLWLLFNEREGEAR</sequence>
<dbReference type="Gene3D" id="1.10.3470.10">
    <property type="entry name" value="ABC transporter involved in vitamin B12 uptake, BtuC"/>
    <property type="match status" value="1"/>
</dbReference>
<comment type="similarity">
    <text evidence="2">Belongs to the binding-protein-dependent transport system permease family. FecCD subfamily.</text>
</comment>
<evidence type="ECO:0000256" key="7">
    <source>
        <dbReference type="ARBA" id="ARBA00023136"/>
    </source>
</evidence>
<keyword evidence="10" id="KW-1185">Reference proteome</keyword>
<keyword evidence="7 8" id="KW-0472">Membrane</keyword>
<evidence type="ECO:0000313" key="10">
    <source>
        <dbReference type="Proteomes" id="UP001172778"/>
    </source>
</evidence>
<dbReference type="InterPro" id="IPR037294">
    <property type="entry name" value="ABC_BtuC-like"/>
</dbReference>
<feature type="transmembrane region" description="Helical" evidence="8">
    <location>
        <begin position="171"/>
        <end position="190"/>
    </location>
</feature>
<organism evidence="9 10">
    <name type="scientific">Parachitinimonas caeni</name>
    <dbReference type="NCBI Taxonomy" id="3031301"/>
    <lineage>
        <taxon>Bacteria</taxon>
        <taxon>Pseudomonadati</taxon>
        <taxon>Pseudomonadota</taxon>
        <taxon>Betaproteobacteria</taxon>
        <taxon>Neisseriales</taxon>
        <taxon>Chitinibacteraceae</taxon>
        <taxon>Parachitinimonas</taxon>
    </lineage>
</organism>
<evidence type="ECO:0000313" key="9">
    <source>
        <dbReference type="EMBL" id="MDK2125142.1"/>
    </source>
</evidence>
<evidence type="ECO:0000256" key="6">
    <source>
        <dbReference type="ARBA" id="ARBA00022989"/>
    </source>
</evidence>
<keyword evidence="3" id="KW-0813">Transport</keyword>
<feature type="transmembrane region" description="Helical" evidence="8">
    <location>
        <begin position="260"/>
        <end position="291"/>
    </location>
</feature>
<keyword evidence="5 8" id="KW-0812">Transmembrane</keyword>
<reference evidence="9" key="1">
    <citation type="submission" date="2023-03" db="EMBL/GenBank/DDBJ databases">
        <title>Chitinimonas shenzhenensis gen. nov., sp. nov., a novel member of family Burkholderiaceae isolated from activated sludge collected in Shen Zhen, China.</title>
        <authorList>
            <person name="Wang X."/>
        </authorList>
    </citation>
    <scope>NUCLEOTIDE SEQUENCE</scope>
    <source>
        <strain evidence="9">DQS-5</strain>
    </source>
</reference>
<dbReference type="PANTHER" id="PTHR30472">
    <property type="entry name" value="FERRIC ENTEROBACTIN TRANSPORT SYSTEM PERMEASE PROTEIN"/>
    <property type="match status" value="1"/>
</dbReference>
<proteinExistence type="inferred from homology"/>
<feature type="transmembrane region" description="Helical" evidence="8">
    <location>
        <begin position="140"/>
        <end position="159"/>
    </location>
</feature>
<evidence type="ECO:0000256" key="1">
    <source>
        <dbReference type="ARBA" id="ARBA00004651"/>
    </source>
</evidence>
<dbReference type="RefSeq" id="WP_284101454.1">
    <property type="nucleotide sequence ID" value="NZ_JARRAF010000015.1"/>
</dbReference>
<dbReference type="InterPro" id="IPR000522">
    <property type="entry name" value="ABC_transptr_permease_BtuC"/>
</dbReference>
<protein>
    <submittedName>
        <fullName evidence="9">Iron ABC transporter permease</fullName>
    </submittedName>
</protein>
<keyword evidence="6 8" id="KW-1133">Transmembrane helix</keyword>
<comment type="caution">
    <text evidence="9">The sequence shown here is derived from an EMBL/GenBank/DDBJ whole genome shotgun (WGS) entry which is preliminary data.</text>
</comment>
<accession>A0ABT7E2K5</accession>
<dbReference type="PANTHER" id="PTHR30472:SF37">
    <property type="entry name" value="FE(3+) DICITRATE TRANSPORT SYSTEM PERMEASE PROTEIN FECD-RELATED"/>
    <property type="match status" value="1"/>
</dbReference>
<name>A0ABT7E2K5_9NEIS</name>
<evidence type="ECO:0000256" key="8">
    <source>
        <dbReference type="SAM" id="Phobius"/>
    </source>
</evidence>